<keyword evidence="2" id="KW-1185">Reference proteome</keyword>
<organism evidence="1 2">
    <name type="scientific">Trichonephila clavata</name>
    <name type="common">Joro spider</name>
    <name type="synonym">Nephila clavata</name>
    <dbReference type="NCBI Taxonomy" id="2740835"/>
    <lineage>
        <taxon>Eukaryota</taxon>
        <taxon>Metazoa</taxon>
        <taxon>Ecdysozoa</taxon>
        <taxon>Arthropoda</taxon>
        <taxon>Chelicerata</taxon>
        <taxon>Arachnida</taxon>
        <taxon>Araneae</taxon>
        <taxon>Araneomorphae</taxon>
        <taxon>Entelegynae</taxon>
        <taxon>Araneoidea</taxon>
        <taxon>Nephilidae</taxon>
        <taxon>Trichonephila</taxon>
    </lineage>
</organism>
<accession>A0A8X6KFF1</accession>
<proteinExistence type="predicted"/>
<gene>
    <name evidence="1" type="ORF">TNCT_541201</name>
</gene>
<sequence>RTNPRMQSRLNENDLLPPLQWPARREAMLQLLLKRYERMPGLSCRVASGME</sequence>
<evidence type="ECO:0000313" key="2">
    <source>
        <dbReference type="Proteomes" id="UP000887116"/>
    </source>
</evidence>
<protein>
    <submittedName>
        <fullName evidence="1">Uncharacterized protein</fullName>
    </submittedName>
</protein>
<dbReference type="EMBL" id="BMAO01030965">
    <property type="protein sequence ID" value="GFQ71431.1"/>
    <property type="molecule type" value="Genomic_DNA"/>
</dbReference>
<feature type="non-terminal residue" evidence="1">
    <location>
        <position position="1"/>
    </location>
</feature>
<name>A0A8X6KFF1_TRICU</name>
<dbReference type="Proteomes" id="UP000887116">
    <property type="component" value="Unassembled WGS sequence"/>
</dbReference>
<dbReference type="AlphaFoldDB" id="A0A8X6KFF1"/>
<comment type="caution">
    <text evidence="1">The sequence shown here is derived from an EMBL/GenBank/DDBJ whole genome shotgun (WGS) entry which is preliminary data.</text>
</comment>
<evidence type="ECO:0000313" key="1">
    <source>
        <dbReference type="EMBL" id="GFQ71431.1"/>
    </source>
</evidence>
<reference evidence="1" key="1">
    <citation type="submission" date="2020-07" db="EMBL/GenBank/DDBJ databases">
        <title>Multicomponent nature underlies the extraordinary mechanical properties of spider dragline silk.</title>
        <authorList>
            <person name="Kono N."/>
            <person name="Nakamura H."/>
            <person name="Mori M."/>
            <person name="Yoshida Y."/>
            <person name="Ohtoshi R."/>
            <person name="Malay A.D."/>
            <person name="Moran D.A.P."/>
            <person name="Tomita M."/>
            <person name="Numata K."/>
            <person name="Arakawa K."/>
        </authorList>
    </citation>
    <scope>NUCLEOTIDE SEQUENCE</scope>
</reference>